<dbReference type="InterPro" id="IPR010662">
    <property type="entry name" value="RBBP9/YdeN"/>
</dbReference>
<reference evidence="1" key="1">
    <citation type="journal article" date="2014" name="Int. J. Syst. Evol. Microbiol.">
        <title>Complete genome sequence of Corynebacterium casei LMG S-19264T (=DSM 44701T), isolated from a smear-ripened cheese.</title>
        <authorList>
            <consortium name="US DOE Joint Genome Institute (JGI-PGF)"/>
            <person name="Walter F."/>
            <person name="Albersmeier A."/>
            <person name="Kalinowski J."/>
            <person name="Ruckert C."/>
        </authorList>
    </citation>
    <scope>NUCLEOTIDE SEQUENCE</scope>
    <source>
        <strain evidence="1">JCM 4646</strain>
    </source>
</reference>
<keyword evidence="2" id="KW-1185">Reference proteome</keyword>
<name>A0A919KZW4_9ACTN</name>
<proteinExistence type="predicted"/>
<protein>
    <recommendedName>
        <fullName evidence="3">Alpha/beta hydrolase</fullName>
    </recommendedName>
</protein>
<evidence type="ECO:0000313" key="2">
    <source>
        <dbReference type="Proteomes" id="UP000617734"/>
    </source>
</evidence>
<sequence>MASQPAYLVLPGYQNSGPGHWQSIWEGEDPAFRRVEQEDWDHPDPDAWTDALQRAVAGRAGPVVLVAHSLGCTTVARWAARTPSAGSSGVLGALLVAPPDVDRADVSEIEGFRPVELRPLPFPSIVVAGSDDPWCTPERSRRFAESWGARYVDLGPRGHLNADSGLGSWPEGRALLDLLTP</sequence>
<dbReference type="Gene3D" id="3.40.50.1820">
    <property type="entry name" value="alpha/beta hydrolase"/>
    <property type="match status" value="1"/>
</dbReference>
<dbReference type="InterPro" id="IPR029058">
    <property type="entry name" value="AB_hydrolase_fold"/>
</dbReference>
<dbReference type="Pfam" id="PF06821">
    <property type="entry name" value="Ser_hydrolase"/>
    <property type="match status" value="1"/>
</dbReference>
<accession>A0A919KZW4</accession>
<dbReference type="GO" id="GO:0016787">
    <property type="term" value="F:hydrolase activity"/>
    <property type="evidence" value="ECO:0007669"/>
    <property type="project" value="InterPro"/>
</dbReference>
<evidence type="ECO:0000313" key="1">
    <source>
        <dbReference type="EMBL" id="GHH78189.1"/>
    </source>
</evidence>
<dbReference type="EMBL" id="BNBO01000036">
    <property type="protein sequence ID" value="GHH78189.1"/>
    <property type="molecule type" value="Genomic_DNA"/>
</dbReference>
<dbReference type="Proteomes" id="UP000617734">
    <property type="component" value="Unassembled WGS sequence"/>
</dbReference>
<gene>
    <name evidence="1" type="ORF">GCM10018781_53430</name>
</gene>
<dbReference type="GeneID" id="95355707"/>
<dbReference type="AlphaFoldDB" id="A0A919KZW4"/>
<dbReference type="RefSeq" id="WP_190213465.1">
    <property type="nucleotide sequence ID" value="NZ_BNBO01000036.1"/>
</dbReference>
<organism evidence="1 2">
    <name type="scientific">Kitasatospora indigofera</name>
    <dbReference type="NCBI Taxonomy" id="67307"/>
    <lineage>
        <taxon>Bacteria</taxon>
        <taxon>Bacillati</taxon>
        <taxon>Actinomycetota</taxon>
        <taxon>Actinomycetes</taxon>
        <taxon>Kitasatosporales</taxon>
        <taxon>Streptomycetaceae</taxon>
        <taxon>Kitasatospora</taxon>
    </lineage>
</organism>
<reference evidence="1" key="2">
    <citation type="submission" date="2020-09" db="EMBL/GenBank/DDBJ databases">
        <authorList>
            <person name="Sun Q."/>
            <person name="Ohkuma M."/>
        </authorList>
    </citation>
    <scope>NUCLEOTIDE SEQUENCE</scope>
    <source>
        <strain evidence="1">JCM 4646</strain>
    </source>
</reference>
<dbReference type="SUPFAM" id="SSF53474">
    <property type="entry name" value="alpha/beta-Hydrolases"/>
    <property type="match status" value="1"/>
</dbReference>
<comment type="caution">
    <text evidence="1">The sequence shown here is derived from an EMBL/GenBank/DDBJ whole genome shotgun (WGS) entry which is preliminary data.</text>
</comment>
<evidence type="ECO:0008006" key="3">
    <source>
        <dbReference type="Google" id="ProtNLM"/>
    </source>
</evidence>